<feature type="compositionally biased region" description="Basic and acidic residues" evidence="6">
    <location>
        <begin position="922"/>
        <end position="937"/>
    </location>
</feature>
<feature type="compositionally biased region" description="Basic and acidic residues" evidence="6">
    <location>
        <begin position="992"/>
        <end position="1007"/>
    </location>
</feature>
<feature type="compositionally biased region" description="Basic residues" evidence="6">
    <location>
        <begin position="943"/>
        <end position="954"/>
    </location>
</feature>
<comment type="similarity">
    <text evidence="4">Belongs to the CRWN family.</text>
</comment>
<feature type="region of interest" description="Disordered" evidence="6">
    <location>
        <begin position="842"/>
        <end position="876"/>
    </location>
</feature>
<feature type="compositionally biased region" description="Polar residues" evidence="6">
    <location>
        <begin position="1019"/>
        <end position="1041"/>
    </location>
</feature>
<dbReference type="PANTHER" id="PTHR31908">
    <property type="entry name" value="PROTEIN CROWDED NUCLEI 4"/>
    <property type="match status" value="1"/>
</dbReference>
<keyword evidence="2" id="KW-0539">Nucleus</keyword>
<feature type="region of interest" description="Disordered" evidence="6">
    <location>
        <begin position="579"/>
        <end position="606"/>
    </location>
</feature>
<evidence type="ECO:0000256" key="6">
    <source>
        <dbReference type="SAM" id="MobiDB-lite"/>
    </source>
</evidence>
<feature type="coiled-coil region" evidence="5">
    <location>
        <begin position="287"/>
        <end position="370"/>
    </location>
</feature>
<feature type="coiled-coil region" evidence="5">
    <location>
        <begin position="111"/>
        <end position="138"/>
    </location>
</feature>
<sequence>MFTPQQKAWPNAAAPFTPHRGGAATVSASAKGKAVADRPPPPPLGSLTETTVAVGFDTGNAEDWKRFTELGLLDESVMQRKDHEALMEKVLRLERELFDYQYNMGLLLIEKKEWNSKFDQLRQELAETEEILKREQSAHLIALFEVEKREENLRKALSTERQCGADLERALRAMQGENAQIQSKSHTKLAEASALVDGIEEKSSVVDKKLLDAEAKLAEVNRKNAELGMKLQEVEARESLLQKERLSLVTDRELFDATFYKEREDLKEWERKLQQRENMLCNGRQNISEKEENIVETEKNLKQKERDLEVLEKKINSSNSLLKEKEAEIFRRIEDLNVEEKKVDSLKSMLEMKEKELFALESKLSSREREGIQKLLGEQKATLDLQLQQVEFEMEHKRKSLVEEFSSKEEALEQREVEVNHREKKVGKEEQALSKKAERIKEQSKEIEAKLKSLKEKEKTMKIKEKELEKNNQQLLADRESLENLNAELQKIKAEISLQELQICEETENLKLTEDDRLENSRLQLELKQEIENTRLQKDSLVKEAENLREERQRFEKEWEVLDEKREEITRKQHDIDVEKESLRKLQNSEEERLRSKKQNMQEHVKKELEKLELEKESFRDSMNQEKHLLSEKVKNEQAKMLQDFESKTRNLENEIQKRQEEMEKDLQERERNFQEEMRKELDNINILKDVTEKEWEEAKAEGIRLENERKELELNKQQLKSGQHEMHEDSEMLMNLSQKVKKERQRLVAERKHFLELVENLKSCKVCGEVVGDFVISDIQLPDFKESMAIPSPISPVLNYKSPKNSQDIVATSDINNSGSVRPVSWIRKCTSKIFKLSPSKRTEAVSAPDTAGTSLPSDVNVSVEKADEPTSLPNIEGARVILDECQPASGRAYHSLDTPHLQSENIDKELDDEYSQSVGDHSRVDSLVDGDRDDSQQSVPKLRRGRPGRKSKSGIARTRSVKAVVEEAREFLGKAPKKIENASLQSLNTDHIKEDSREDSSHVEKAVGNTGRKRQRAQTSRVTESEQNTGDSEGQSESITAGGRRKKRQALPPPAQVTGEKRYNLRQHKIAGKYPSTRDLPNATKSVEKEAAGGNKLKGEMSPEVVETSLAAADDNAQDKSMVQDSTTKTVEVSDERVVVRFEVPRDIVDDNGAAADSLNRAEENGTPEYRNENGSTIHDFEDDDDDEEEEEEEDEDEEHPGEVSIGKKIFRFFTT</sequence>
<gene>
    <name evidence="7" type="ORF">VNO80_23634</name>
</gene>
<dbReference type="EMBL" id="JAYMYR010000008">
    <property type="protein sequence ID" value="KAK7348886.1"/>
    <property type="molecule type" value="Genomic_DNA"/>
</dbReference>
<evidence type="ECO:0008006" key="9">
    <source>
        <dbReference type="Google" id="ProtNLM"/>
    </source>
</evidence>
<comment type="subcellular location">
    <subcellularLocation>
        <location evidence="3">Nucleus lamina</location>
    </subcellularLocation>
</comment>
<keyword evidence="1 5" id="KW-0175">Coiled coil</keyword>
<dbReference type="GO" id="GO:0006997">
    <property type="term" value="P:nucleus organization"/>
    <property type="evidence" value="ECO:0007669"/>
    <property type="project" value="InterPro"/>
</dbReference>
<feature type="region of interest" description="Disordered" evidence="6">
    <location>
        <begin position="1"/>
        <end position="48"/>
    </location>
</feature>
<evidence type="ECO:0000256" key="1">
    <source>
        <dbReference type="ARBA" id="ARBA00023054"/>
    </source>
</evidence>
<evidence type="ECO:0000256" key="3">
    <source>
        <dbReference type="ARBA" id="ARBA00024186"/>
    </source>
</evidence>
<evidence type="ECO:0000313" key="7">
    <source>
        <dbReference type="EMBL" id="KAK7348886.1"/>
    </source>
</evidence>
<feature type="region of interest" description="Disordered" evidence="6">
    <location>
        <begin position="1148"/>
        <end position="1211"/>
    </location>
</feature>
<proteinExistence type="inferred from homology"/>
<feature type="coiled-coil region" evidence="5">
    <location>
        <begin position="210"/>
        <end position="244"/>
    </location>
</feature>
<feature type="compositionally biased region" description="Polar residues" evidence="6">
    <location>
        <begin position="853"/>
        <end position="862"/>
    </location>
</feature>
<evidence type="ECO:0000256" key="4">
    <source>
        <dbReference type="ARBA" id="ARBA00024208"/>
    </source>
</evidence>
<comment type="caution">
    <text evidence="7">The sequence shown here is derived from an EMBL/GenBank/DDBJ whole genome shotgun (WGS) entry which is preliminary data.</text>
</comment>
<reference evidence="7 8" key="1">
    <citation type="submission" date="2024-01" db="EMBL/GenBank/DDBJ databases">
        <title>The genomes of 5 underutilized Papilionoideae crops provide insights into root nodulation and disease resistanc.</title>
        <authorList>
            <person name="Jiang F."/>
        </authorList>
    </citation>
    <scope>NUCLEOTIDE SEQUENCE [LARGE SCALE GENOMIC DNA]</scope>
    <source>
        <strain evidence="7">JINMINGXINNONG_FW02</strain>
        <tissue evidence="7">Leaves</tissue>
    </source>
</reference>
<evidence type="ECO:0000256" key="2">
    <source>
        <dbReference type="ARBA" id="ARBA00023242"/>
    </source>
</evidence>
<protein>
    <recommendedName>
        <fullName evidence="9">Nuclear matrix constituent protein 1-like protein</fullName>
    </recommendedName>
</protein>
<name>A0AAN9M6Q1_PHACN</name>
<accession>A0AAN9M6Q1</accession>
<dbReference type="Proteomes" id="UP001374584">
    <property type="component" value="Unassembled WGS sequence"/>
</dbReference>
<feature type="compositionally biased region" description="Basic and acidic residues" evidence="6">
    <location>
        <begin position="1088"/>
        <end position="1103"/>
    </location>
</feature>
<feature type="region of interest" description="Disordered" evidence="6">
    <location>
        <begin position="913"/>
        <end position="963"/>
    </location>
</feature>
<evidence type="ECO:0000313" key="8">
    <source>
        <dbReference type="Proteomes" id="UP001374584"/>
    </source>
</evidence>
<keyword evidence="8" id="KW-1185">Reference proteome</keyword>
<organism evidence="7 8">
    <name type="scientific">Phaseolus coccineus</name>
    <name type="common">Scarlet runner bean</name>
    <name type="synonym">Phaseolus multiflorus</name>
    <dbReference type="NCBI Taxonomy" id="3886"/>
    <lineage>
        <taxon>Eukaryota</taxon>
        <taxon>Viridiplantae</taxon>
        <taxon>Streptophyta</taxon>
        <taxon>Embryophyta</taxon>
        <taxon>Tracheophyta</taxon>
        <taxon>Spermatophyta</taxon>
        <taxon>Magnoliopsida</taxon>
        <taxon>eudicotyledons</taxon>
        <taxon>Gunneridae</taxon>
        <taxon>Pentapetalae</taxon>
        <taxon>rosids</taxon>
        <taxon>fabids</taxon>
        <taxon>Fabales</taxon>
        <taxon>Fabaceae</taxon>
        <taxon>Papilionoideae</taxon>
        <taxon>50 kb inversion clade</taxon>
        <taxon>NPAAA clade</taxon>
        <taxon>indigoferoid/millettioid clade</taxon>
        <taxon>Phaseoleae</taxon>
        <taxon>Phaseolus</taxon>
    </lineage>
</organism>
<feature type="compositionally biased region" description="Acidic residues" evidence="6">
    <location>
        <begin position="1183"/>
        <end position="1202"/>
    </location>
</feature>
<feature type="region of interest" description="Disordered" evidence="6">
    <location>
        <begin position="984"/>
        <end position="1104"/>
    </location>
</feature>
<evidence type="ECO:0000256" key="5">
    <source>
        <dbReference type="SAM" id="Coils"/>
    </source>
</evidence>
<dbReference type="InterPro" id="IPR040418">
    <property type="entry name" value="CRWN"/>
</dbReference>
<dbReference type="PANTHER" id="PTHR31908:SF9">
    <property type="entry name" value="PROTEIN CROWDED NUCLEI 3"/>
    <property type="match status" value="1"/>
</dbReference>
<dbReference type="AlphaFoldDB" id="A0AAN9M6Q1"/>
<dbReference type="GO" id="GO:0005652">
    <property type="term" value="C:nuclear lamina"/>
    <property type="evidence" value="ECO:0007669"/>
    <property type="project" value="UniProtKB-SubCell"/>
</dbReference>